<accession>A0AAV0ZXV4</accession>
<gene>
    <name evidence="4" type="ORF">VFH_II272800</name>
</gene>
<keyword evidence="2" id="KW-1133">Transmembrane helix</keyword>
<keyword evidence="2" id="KW-0812">Transmembrane</keyword>
<sequence>MMRVRFLTCFIVILCPQAISISDLHQNFSSRQRGLNSLNSNIQTNQSISNVGNNGSVKEKKFEQAYDTIKRAHRGKGATRGGGYINDRSEPRRSRNSAPSMLSRISTMYVSFVLIFVFFFHAKLL</sequence>
<evidence type="ECO:0000313" key="5">
    <source>
        <dbReference type="Proteomes" id="UP001157006"/>
    </source>
</evidence>
<protein>
    <submittedName>
        <fullName evidence="4">Uncharacterized protein</fullName>
    </submittedName>
</protein>
<keyword evidence="2" id="KW-0472">Membrane</keyword>
<name>A0AAV0ZXV4_VICFA</name>
<reference evidence="4 5" key="1">
    <citation type="submission" date="2023-01" db="EMBL/GenBank/DDBJ databases">
        <authorList>
            <person name="Kreplak J."/>
        </authorList>
    </citation>
    <scope>NUCLEOTIDE SEQUENCE [LARGE SCALE GENOMIC DNA]</scope>
</reference>
<evidence type="ECO:0000313" key="4">
    <source>
        <dbReference type="EMBL" id="CAI8601440.1"/>
    </source>
</evidence>
<evidence type="ECO:0000256" key="1">
    <source>
        <dbReference type="SAM" id="MobiDB-lite"/>
    </source>
</evidence>
<keyword evidence="3" id="KW-0732">Signal</keyword>
<evidence type="ECO:0000256" key="2">
    <source>
        <dbReference type="SAM" id="Phobius"/>
    </source>
</evidence>
<feature type="chain" id="PRO_5043920115" evidence="3">
    <location>
        <begin position="21"/>
        <end position="125"/>
    </location>
</feature>
<feature type="signal peptide" evidence="3">
    <location>
        <begin position="1"/>
        <end position="20"/>
    </location>
</feature>
<feature type="region of interest" description="Disordered" evidence="1">
    <location>
        <begin position="74"/>
        <end position="98"/>
    </location>
</feature>
<keyword evidence="5" id="KW-1185">Reference proteome</keyword>
<dbReference type="Proteomes" id="UP001157006">
    <property type="component" value="Chromosome 2"/>
</dbReference>
<organism evidence="4 5">
    <name type="scientific">Vicia faba</name>
    <name type="common">Broad bean</name>
    <name type="synonym">Faba vulgaris</name>
    <dbReference type="NCBI Taxonomy" id="3906"/>
    <lineage>
        <taxon>Eukaryota</taxon>
        <taxon>Viridiplantae</taxon>
        <taxon>Streptophyta</taxon>
        <taxon>Embryophyta</taxon>
        <taxon>Tracheophyta</taxon>
        <taxon>Spermatophyta</taxon>
        <taxon>Magnoliopsida</taxon>
        <taxon>eudicotyledons</taxon>
        <taxon>Gunneridae</taxon>
        <taxon>Pentapetalae</taxon>
        <taxon>rosids</taxon>
        <taxon>fabids</taxon>
        <taxon>Fabales</taxon>
        <taxon>Fabaceae</taxon>
        <taxon>Papilionoideae</taxon>
        <taxon>50 kb inversion clade</taxon>
        <taxon>NPAAA clade</taxon>
        <taxon>Hologalegina</taxon>
        <taxon>IRL clade</taxon>
        <taxon>Fabeae</taxon>
        <taxon>Vicia</taxon>
    </lineage>
</organism>
<evidence type="ECO:0000256" key="3">
    <source>
        <dbReference type="SAM" id="SignalP"/>
    </source>
</evidence>
<dbReference type="EMBL" id="OX451737">
    <property type="protein sequence ID" value="CAI8601440.1"/>
    <property type="molecule type" value="Genomic_DNA"/>
</dbReference>
<dbReference type="AlphaFoldDB" id="A0AAV0ZXV4"/>
<feature type="transmembrane region" description="Helical" evidence="2">
    <location>
        <begin position="101"/>
        <end position="120"/>
    </location>
</feature>
<proteinExistence type="predicted"/>